<dbReference type="Gene3D" id="2.60.40.10">
    <property type="entry name" value="Immunoglobulins"/>
    <property type="match status" value="1"/>
</dbReference>
<name>A0ABR7CBF7_9BACE</name>
<evidence type="ECO:0000313" key="2">
    <source>
        <dbReference type="Proteomes" id="UP000600600"/>
    </source>
</evidence>
<comment type="caution">
    <text evidence="1">The sequence shown here is derived from an EMBL/GenBank/DDBJ whole genome shotgun (WGS) entry which is preliminary data.</text>
</comment>
<dbReference type="RefSeq" id="WP_186967219.1">
    <property type="nucleotide sequence ID" value="NZ_JACOOE010000004.1"/>
</dbReference>
<sequence length="359" mass="40452">MMKRFMAILIGLLYFVVAVYSQQQGKAALRFDNTYWDFGRISETGGKVSHTFHFTNIYNSPLVIEKVISTCGCTVPVYSKQPIKPGMMGTITVTFDPKGRTSYFSKSIRIVSNAGQSVNTLWIKGTINTADKIEDQYPYFLSSDIRADKLTLSYGQLQHNGEPKQLEIKLYNCSDRNVNMSYSLLDKSGCLSISMPSSLQARSYATIKILASPLKGFYGTLNDKIVICINSVKSPLIKVFGFVTDDMRGVSMATAPRMECSQSYFKLGNIPLKKRIQRKVKIANKGRGLLIIHKVECPMFISTNIREEKVLRQGESLEVVFDLDISYFKRNSWDTKVKFVTNDIQKPIYTVVFESGVGN</sequence>
<reference evidence="1 2" key="1">
    <citation type="submission" date="2020-08" db="EMBL/GenBank/DDBJ databases">
        <title>Genome public.</title>
        <authorList>
            <person name="Liu C."/>
            <person name="Sun Q."/>
        </authorList>
    </citation>
    <scope>NUCLEOTIDE SEQUENCE [LARGE SCALE GENOMIC DNA]</scope>
    <source>
        <strain evidence="1 2">M27</strain>
    </source>
</reference>
<proteinExistence type="predicted"/>
<dbReference type="PANTHER" id="PTHR37833">
    <property type="entry name" value="LIPOPROTEIN-RELATED"/>
    <property type="match status" value="1"/>
</dbReference>
<accession>A0ABR7CBF7</accession>
<dbReference type="EMBL" id="JACOOE010000004">
    <property type="protein sequence ID" value="MBC5605028.1"/>
    <property type="molecule type" value="Genomic_DNA"/>
</dbReference>
<dbReference type="PANTHER" id="PTHR37833:SF1">
    <property type="entry name" value="SIGNAL PEPTIDE PROTEIN"/>
    <property type="match status" value="1"/>
</dbReference>
<dbReference type="InterPro" id="IPR013783">
    <property type="entry name" value="Ig-like_fold"/>
</dbReference>
<protein>
    <submittedName>
        <fullName evidence="1">DUF1573 domain-containing protein</fullName>
    </submittedName>
</protein>
<organism evidence="1 2">
    <name type="scientific">Bacteroides difficilis</name>
    <dbReference type="NCBI Taxonomy" id="2763021"/>
    <lineage>
        <taxon>Bacteria</taxon>
        <taxon>Pseudomonadati</taxon>
        <taxon>Bacteroidota</taxon>
        <taxon>Bacteroidia</taxon>
        <taxon>Bacteroidales</taxon>
        <taxon>Bacteroidaceae</taxon>
        <taxon>Bacteroides</taxon>
    </lineage>
</organism>
<dbReference type="Pfam" id="PF07610">
    <property type="entry name" value="DUF1573"/>
    <property type="match status" value="1"/>
</dbReference>
<evidence type="ECO:0000313" key="1">
    <source>
        <dbReference type="EMBL" id="MBC5605028.1"/>
    </source>
</evidence>
<gene>
    <name evidence="1" type="ORF">H8S67_10145</name>
</gene>
<keyword evidence="2" id="KW-1185">Reference proteome</keyword>
<dbReference type="Proteomes" id="UP000600600">
    <property type="component" value="Unassembled WGS sequence"/>
</dbReference>
<dbReference type="InterPro" id="IPR011467">
    <property type="entry name" value="DUF1573"/>
</dbReference>